<dbReference type="EMBL" id="KZ819602">
    <property type="protein sequence ID" value="PWN38557.1"/>
    <property type="molecule type" value="Genomic_DNA"/>
</dbReference>
<dbReference type="InterPro" id="IPR013776">
    <property type="entry name" value="A-amylase_thermo"/>
</dbReference>
<dbReference type="AlphaFoldDB" id="A0A316VLZ9"/>
<dbReference type="GO" id="GO:0005509">
    <property type="term" value="F:calcium ion binding"/>
    <property type="evidence" value="ECO:0007669"/>
    <property type="project" value="InterPro"/>
</dbReference>
<dbReference type="GO" id="GO:0004553">
    <property type="term" value="F:hydrolase activity, hydrolyzing O-glycosyl compounds"/>
    <property type="evidence" value="ECO:0007669"/>
    <property type="project" value="InterPro"/>
</dbReference>
<reference evidence="8 9" key="1">
    <citation type="journal article" date="2018" name="Mol. Biol. Evol.">
        <title>Broad Genomic Sampling Reveals a Smut Pathogenic Ancestry of the Fungal Clade Ustilaginomycotina.</title>
        <authorList>
            <person name="Kijpornyongpan T."/>
            <person name="Mondo S.J."/>
            <person name="Barry K."/>
            <person name="Sandor L."/>
            <person name="Lee J."/>
            <person name="Lipzen A."/>
            <person name="Pangilinan J."/>
            <person name="LaButti K."/>
            <person name="Hainaut M."/>
            <person name="Henrissat B."/>
            <person name="Grigoriev I.V."/>
            <person name="Spatafora J.W."/>
            <person name="Aime M.C."/>
        </authorList>
    </citation>
    <scope>NUCLEOTIDE SEQUENCE [LARGE SCALE GENOMIC DNA]</scope>
    <source>
        <strain evidence="8 9">MCA 3882</strain>
    </source>
</reference>
<keyword evidence="9" id="KW-1185">Reference proteome</keyword>
<comment type="cofactor">
    <cofactor evidence="1">
        <name>Ca(2+)</name>
        <dbReference type="ChEBI" id="CHEBI:29108"/>
    </cofactor>
</comment>
<dbReference type="NCBIfam" id="NF006968">
    <property type="entry name" value="PRK09441.1-1"/>
    <property type="match status" value="1"/>
</dbReference>
<keyword evidence="3" id="KW-0479">Metal-binding</keyword>
<gene>
    <name evidence="8" type="ORF">FA14DRAFT_163864</name>
</gene>
<dbReference type="SUPFAM" id="SSF51011">
    <property type="entry name" value="Glycosyl hydrolase domain"/>
    <property type="match status" value="1"/>
</dbReference>
<sequence>MASGANLHEFEKPHAYTMLQGFEWYTPGGGQHYDWLGNNAKRFADMGITAIWLPPPCKTSNRESTGYDIYDLWDLGEFVHPRDKDEQQPAERTKYGTRAQLENAMNALRDNGIAIYIDAVLNHKMGADGLETFKVKEVDPEDRNKVISDSHDIEGWTKFTFPSRGDKYSDFKWNFDHFTGVDWDQKTQQKGIFRIEGENKGWAQDVDKENANYDYLMGADIEHAHPAVKEDLLNWGAWMVRTFPINGFRFDAVKHISREFVHDFVKRIREEASNKRKDDGRPEINEDLGPVAFGVGEFWKDSVDSCLQYLSNFGDEQFSLFDAPLHYNFKEAGDTGKEFDMRTIFDGTIVQQRPIDAVTLVENHDTQRGQALESSVSPQFKPLAYAIILLRREGYPCVFLGDLDGCHGGDGDASKEGKEVVFPPVNDLDKLIKARKCFAFGDQHDYLDHPQCIGWVRTGDGEGKTGCAVVLCNGEDDGEKRMQVHGASEGDIFVDALGWRQDEIKIGQDGWATFKAHNQSVSVWVPKEAKEKCGL</sequence>
<name>A0A316VLZ9_9BASI</name>
<dbReference type="InterPro" id="IPR017853">
    <property type="entry name" value="GH"/>
</dbReference>
<dbReference type="PANTHER" id="PTHR43447">
    <property type="entry name" value="ALPHA-AMYLASE"/>
    <property type="match status" value="1"/>
</dbReference>
<dbReference type="InParanoid" id="A0A316VLZ9"/>
<dbReference type="Gene3D" id="2.40.30.140">
    <property type="match status" value="1"/>
</dbReference>
<evidence type="ECO:0000313" key="8">
    <source>
        <dbReference type="EMBL" id="PWN38557.1"/>
    </source>
</evidence>
<dbReference type="Proteomes" id="UP000245771">
    <property type="component" value="Unassembled WGS sequence"/>
</dbReference>
<comment type="similarity">
    <text evidence="2">Belongs to the glycosyl hydrolase 13 family.</text>
</comment>
<dbReference type="SMART" id="SM00642">
    <property type="entry name" value="Aamy"/>
    <property type="match status" value="1"/>
</dbReference>
<dbReference type="OrthoDB" id="550577at2759"/>
<organism evidence="8 9">
    <name type="scientific">Meira miltonrushii</name>
    <dbReference type="NCBI Taxonomy" id="1280837"/>
    <lineage>
        <taxon>Eukaryota</taxon>
        <taxon>Fungi</taxon>
        <taxon>Dikarya</taxon>
        <taxon>Basidiomycota</taxon>
        <taxon>Ustilaginomycotina</taxon>
        <taxon>Exobasidiomycetes</taxon>
        <taxon>Exobasidiales</taxon>
        <taxon>Brachybasidiaceae</taxon>
        <taxon>Meira</taxon>
    </lineage>
</organism>
<keyword evidence="5" id="KW-0119">Carbohydrate metabolism</keyword>
<evidence type="ECO:0000256" key="1">
    <source>
        <dbReference type="ARBA" id="ARBA00001913"/>
    </source>
</evidence>
<dbReference type="Gene3D" id="2.60.40.1180">
    <property type="entry name" value="Golgi alpha-mannosidase II"/>
    <property type="match status" value="1"/>
</dbReference>
<feature type="domain" description="Glycosyl hydrolase family 13 catalytic" evidence="7">
    <location>
        <begin position="16"/>
        <end position="435"/>
    </location>
</feature>
<dbReference type="Gene3D" id="3.20.20.80">
    <property type="entry name" value="Glycosidases"/>
    <property type="match status" value="1"/>
</dbReference>
<dbReference type="Pfam" id="PF00128">
    <property type="entry name" value="Alpha-amylase"/>
    <property type="match status" value="1"/>
</dbReference>
<evidence type="ECO:0000256" key="4">
    <source>
        <dbReference type="ARBA" id="ARBA00022801"/>
    </source>
</evidence>
<evidence type="ECO:0000256" key="2">
    <source>
        <dbReference type="ARBA" id="ARBA00008061"/>
    </source>
</evidence>
<accession>A0A316VLZ9</accession>
<dbReference type="PIRSF" id="PIRSF001021">
    <property type="entry name" value="Alph-amls_thrmst"/>
    <property type="match status" value="1"/>
</dbReference>
<keyword evidence="4" id="KW-0378">Hydrolase</keyword>
<dbReference type="STRING" id="1280837.A0A316VLZ9"/>
<dbReference type="InterPro" id="IPR006047">
    <property type="entry name" value="GH13_cat_dom"/>
</dbReference>
<dbReference type="SUPFAM" id="SSF51445">
    <property type="entry name" value="(Trans)glycosidases"/>
    <property type="match status" value="1"/>
</dbReference>
<proteinExistence type="inferred from homology"/>
<dbReference type="InterPro" id="IPR013780">
    <property type="entry name" value="Glyco_hydro_b"/>
</dbReference>
<evidence type="ECO:0000256" key="3">
    <source>
        <dbReference type="ARBA" id="ARBA00022723"/>
    </source>
</evidence>
<evidence type="ECO:0000313" key="9">
    <source>
        <dbReference type="Proteomes" id="UP000245771"/>
    </source>
</evidence>
<dbReference type="RefSeq" id="XP_025358859.1">
    <property type="nucleotide sequence ID" value="XM_025499848.1"/>
</dbReference>
<dbReference type="GO" id="GO:0005975">
    <property type="term" value="P:carbohydrate metabolic process"/>
    <property type="evidence" value="ECO:0007669"/>
    <property type="project" value="InterPro"/>
</dbReference>
<dbReference type="NCBIfam" id="NF006969">
    <property type="entry name" value="PRK09441.1-2"/>
    <property type="match status" value="1"/>
</dbReference>
<keyword evidence="6" id="KW-0326">Glycosidase</keyword>
<dbReference type="CDD" id="cd11318">
    <property type="entry name" value="AmyAc_bac_fung_AmyA"/>
    <property type="match status" value="1"/>
</dbReference>
<protein>
    <submittedName>
        <fullName evidence="8">Putative alpha-amylase</fullName>
    </submittedName>
</protein>
<evidence type="ECO:0000256" key="6">
    <source>
        <dbReference type="ARBA" id="ARBA00023295"/>
    </source>
</evidence>
<evidence type="ECO:0000259" key="7">
    <source>
        <dbReference type="SMART" id="SM00642"/>
    </source>
</evidence>
<dbReference type="GeneID" id="37021629"/>
<evidence type="ECO:0000256" key="5">
    <source>
        <dbReference type="ARBA" id="ARBA00023277"/>
    </source>
</evidence>